<dbReference type="PANTHER" id="PTHR14490:SF5">
    <property type="entry name" value="PROTEIN KRI1 HOMOLOG"/>
    <property type="match status" value="1"/>
</dbReference>
<feature type="region of interest" description="Disordered" evidence="3">
    <location>
        <begin position="278"/>
        <end position="298"/>
    </location>
</feature>
<proteinExistence type="inferred from homology"/>
<evidence type="ECO:0000259" key="4">
    <source>
        <dbReference type="Pfam" id="PF12936"/>
    </source>
</evidence>
<name>A0ABM1KP39_GEKJA</name>
<evidence type="ECO:0000256" key="2">
    <source>
        <dbReference type="ARBA" id="ARBA00017294"/>
    </source>
</evidence>
<feature type="region of interest" description="Disordered" evidence="3">
    <location>
        <begin position="76"/>
        <end position="111"/>
    </location>
</feature>
<evidence type="ECO:0000313" key="6">
    <source>
        <dbReference type="RefSeq" id="XP_015275476.1"/>
    </source>
</evidence>
<gene>
    <name evidence="6" type="primary">KRI1</name>
</gene>
<evidence type="ECO:0000313" key="5">
    <source>
        <dbReference type="Proteomes" id="UP000694871"/>
    </source>
</evidence>
<feature type="region of interest" description="Disordered" evidence="3">
    <location>
        <begin position="420"/>
        <end position="493"/>
    </location>
</feature>
<feature type="compositionally biased region" description="Basic and acidic residues" evidence="3">
    <location>
        <begin position="460"/>
        <end position="469"/>
    </location>
</feature>
<evidence type="ECO:0000256" key="3">
    <source>
        <dbReference type="SAM" id="MobiDB-lite"/>
    </source>
</evidence>
<feature type="region of interest" description="Disordered" evidence="3">
    <location>
        <begin position="197"/>
        <end position="220"/>
    </location>
</feature>
<sequence length="759" mass="87413">MMAAPGGLRVNAAFAERYGRYRRREELQRLQDRYGDAGDSAESSSESEDEEEAARQDLEADSTFYRTLALLKTKDPRIYQQDNGLGSPEGSSSGSEDEKPRSKKKKKEKPMYLKDYERRVVLEKGGKYVDEDEDGVAVKNQLAHAIAFVHVLPAESKWHCNPYYTDAIKSVDEKKRGQEDQGFVLLQSFSFQKFLADSDEEEQGEGGSSPGLLRKRAKSKEEKERETADYISWLKGQEKLPTEEAVQDLAPLREYWNDPRLDEKERFLRDYILNERYKEEGEEERQPAVSDSSDEGELFLKKQEDFERKYNFRFEEPQAQLLQSHPRVIATSVRQKDERRKEKRSEIRERKRKARERKQEELKQLKNLKRQEILQQLEKLREITGSETLPFQEEHLEADFDPAQHDRLMEELFGDEYYGIDETEKPQFEAEDGSDDEWNWDKWTGKEGPESEAEASLQQTEEHQPHCEDPDFVMDADYDPTQQPASSKKKRKVEIPLLGKKKRQSWFAKALQKEKKPFDPAAGTFEKYLDEFYRLDYEDLIGDMPCRFKYRNVLPCSYGLSTEEILASDDKELNSWCSLRKTCMYRSEKEELHDMRTYEGKGRNNTWKKQQILKSLWADVGEAEGVKAAPPGKKGKKSQEKTKRPELPPEEVSPVSPACKKEGLRHPSGTARTAPAAGKVAPATPSAEPVPPAPAPGPRRRGGRKGLLLGAKVRVGGSEFSGHRLQAYGLNPKRLRYRQLLRERQKKKQKPPSQAGGAK</sequence>
<keyword evidence="5" id="KW-1185">Reference proteome</keyword>
<dbReference type="Pfam" id="PF12936">
    <property type="entry name" value="Kri1_C"/>
    <property type="match status" value="1"/>
</dbReference>
<feature type="compositionally biased region" description="Pro residues" evidence="3">
    <location>
        <begin position="688"/>
        <end position="697"/>
    </location>
</feature>
<dbReference type="Proteomes" id="UP000694871">
    <property type="component" value="Unplaced"/>
</dbReference>
<comment type="similarity">
    <text evidence="1">Belongs to the KRI1 family.</text>
</comment>
<feature type="compositionally biased region" description="Acidic residues" evidence="3">
    <location>
        <begin position="429"/>
        <end position="438"/>
    </location>
</feature>
<feature type="domain" description="Kri1-like C-terminal" evidence="4">
    <location>
        <begin position="524"/>
        <end position="610"/>
    </location>
</feature>
<reference evidence="6" key="1">
    <citation type="submission" date="2025-08" db="UniProtKB">
        <authorList>
            <consortium name="RefSeq"/>
        </authorList>
    </citation>
    <scope>IDENTIFICATION</scope>
</reference>
<feature type="compositionally biased region" description="Basic and acidic residues" evidence="3">
    <location>
        <begin position="439"/>
        <end position="449"/>
    </location>
</feature>
<dbReference type="InterPro" id="IPR018034">
    <property type="entry name" value="Kri1"/>
</dbReference>
<feature type="compositionally biased region" description="Basic and acidic residues" evidence="3">
    <location>
        <begin position="334"/>
        <end position="349"/>
    </location>
</feature>
<organism evidence="5 6">
    <name type="scientific">Gekko japonicus</name>
    <name type="common">Schlegel's Japanese gecko</name>
    <dbReference type="NCBI Taxonomy" id="146911"/>
    <lineage>
        <taxon>Eukaryota</taxon>
        <taxon>Metazoa</taxon>
        <taxon>Chordata</taxon>
        <taxon>Craniata</taxon>
        <taxon>Vertebrata</taxon>
        <taxon>Euteleostomi</taxon>
        <taxon>Lepidosauria</taxon>
        <taxon>Squamata</taxon>
        <taxon>Bifurcata</taxon>
        <taxon>Gekkota</taxon>
        <taxon>Gekkonidae</taxon>
        <taxon>Gekkoninae</taxon>
        <taxon>Gekko</taxon>
    </lineage>
</organism>
<accession>A0ABM1KP39</accession>
<dbReference type="RefSeq" id="XP_015275476.1">
    <property type="nucleotide sequence ID" value="XM_015419990.1"/>
</dbReference>
<feature type="region of interest" description="Disordered" evidence="3">
    <location>
        <begin position="29"/>
        <end position="60"/>
    </location>
</feature>
<dbReference type="GeneID" id="107117824"/>
<evidence type="ECO:0000256" key="1">
    <source>
        <dbReference type="ARBA" id="ARBA00007473"/>
    </source>
</evidence>
<feature type="compositionally biased region" description="Basic and acidic residues" evidence="3">
    <location>
        <begin position="637"/>
        <end position="647"/>
    </location>
</feature>
<feature type="region of interest" description="Disordered" evidence="3">
    <location>
        <begin position="624"/>
        <end position="707"/>
    </location>
</feature>
<protein>
    <recommendedName>
        <fullName evidence="2">Protein KRI1 homolog</fullName>
    </recommendedName>
</protein>
<dbReference type="InterPro" id="IPR024626">
    <property type="entry name" value="Kri1-like_C"/>
</dbReference>
<feature type="region of interest" description="Disordered" evidence="3">
    <location>
        <begin position="323"/>
        <end position="362"/>
    </location>
</feature>
<dbReference type="Pfam" id="PF05178">
    <property type="entry name" value="Kri1"/>
    <property type="match status" value="1"/>
</dbReference>
<dbReference type="PANTHER" id="PTHR14490">
    <property type="entry name" value="ZINC FINGER, ZZ TYPE"/>
    <property type="match status" value="1"/>
</dbReference>